<organism evidence="2 3">
    <name type="scientific">Mycoplasma suis (strain KI_3806)</name>
    <dbReference type="NCBI Taxonomy" id="708248"/>
    <lineage>
        <taxon>Bacteria</taxon>
        <taxon>Bacillati</taxon>
        <taxon>Mycoplasmatota</taxon>
        <taxon>Mollicutes</taxon>
        <taxon>Mycoplasmataceae</taxon>
        <taxon>Mycoplasma</taxon>
    </lineage>
</organism>
<dbReference type="KEGG" id="msk:MSUIS_04220"/>
<gene>
    <name evidence="2" type="ORF">MSUIS_04220</name>
</gene>
<proteinExistence type="predicted"/>
<dbReference type="EMBL" id="FQ790233">
    <property type="protein sequence ID" value="CBZ40515.1"/>
    <property type="molecule type" value="Genomic_DNA"/>
</dbReference>
<feature type="region of interest" description="Disordered" evidence="1">
    <location>
        <begin position="29"/>
        <end position="82"/>
    </location>
</feature>
<dbReference type="Proteomes" id="UP000008645">
    <property type="component" value="Chromosome"/>
</dbReference>
<dbReference type="AlphaFoldDB" id="F0V1I4"/>
<accession>F0V1I4</accession>
<dbReference type="HOGENOM" id="CLU_2554652_0_0_14"/>
<evidence type="ECO:0000313" key="2">
    <source>
        <dbReference type="EMBL" id="CBZ40515.1"/>
    </source>
</evidence>
<evidence type="ECO:0000256" key="1">
    <source>
        <dbReference type="SAM" id="MobiDB-lite"/>
    </source>
</evidence>
<evidence type="ECO:0000313" key="3">
    <source>
        <dbReference type="Proteomes" id="UP000008645"/>
    </source>
</evidence>
<feature type="compositionally biased region" description="Polar residues" evidence="1">
    <location>
        <begin position="29"/>
        <end position="43"/>
    </location>
</feature>
<sequence length="82" mass="8923">MSIFFKLFNFFGIAGTVGTSVVLLQTLPPQNQTEKGQKNSSTKKVPKVTIQPNIESLKGGSQTQPTTNIKTEGTQNQGKKQQ</sequence>
<protein>
    <submittedName>
        <fullName evidence="2">Uncharacterized protein</fullName>
    </submittedName>
</protein>
<feature type="compositionally biased region" description="Polar residues" evidence="1">
    <location>
        <begin position="50"/>
        <end position="82"/>
    </location>
</feature>
<name>F0V1I4_MYCS3</name>
<reference evidence="2 3" key="1">
    <citation type="journal article" date="2011" name="J. Bacteriol.">
        <title>Complete genome sequence of the hemotrophic Mycoplasma suis strain KI3806.</title>
        <authorList>
            <person name="Oehlerking J."/>
            <person name="Kube M."/>
            <person name="Felder K.M."/>
            <person name="Matter D."/>
            <person name="Wittenbrink M.M."/>
            <person name="Schwarzenbach S."/>
            <person name="Kramer M.M."/>
            <person name="Hoelzle K."/>
            <person name="Hoelzle L.E."/>
        </authorList>
    </citation>
    <scope>NUCLEOTIDE SEQUENCE [LARGE SCALE GENOMIC DNA]</scope>
    <source>
        <strain evidence="3">KI_3806</strain>
    </source>
</reference>